<reference evidence="2" key="1">
    <citation type="submission" date="2020-04" db="EMBL/GenBank/DDBJ databases">
        <title>Nitratireductor sp. nov. isolated from mangrove soil.</title>
        <authorList>
            <person name="Ye Y."/>
        </authorList>
    </citation>
    <scope>NUCLEOTIDE SEQUENCE</scope>
    <source>
        <strain evidence="2">SY7</strain>
    </source>
</reference>
<keyword evidence="3" id="KW-1185">Reference proteome</keyword>
<keyword evidence="1" id="KW-0472">Membrane</keyword>
<dbReference type="InterPro" id="IPR046161">
    <property type="entry name" value="DUF6163"/>
</dbReference>
<keyword evidence="1" id="KW-0812">Transmembrane</keyword>
<dbReference type="Proteomes" id="UP000321389">
    <property type="component" value="Chromosome"/>
</dbReference>
<organism evidence="2 3">
    <name type="scientific">Nitratireductor mangrovi</name>
    <dbReference type="NCBI Taxonomy" id="2599600"/>
    <lineage>
        <taxon>Bacteria</taxon>
        <taxon>Pseudomonadati</taxon>
        <taxon>Pseudomonadota</taxon>
        <taxon>Alphaproteobacteria</taxon>
        <taxon>Hyphomicrobiales</taxon>
        <taxon>Phyllobacteriaceae</taxon>
        <taxon>Nitratireductor</taxon>
    </lineage>
</organism>
<feature type="transmembrane region" description="Helical" evidence="1">
    <location>
        <begin position="60"/>
        <end position="80"/>
    </location>
</feature>
<keyword evidence="1" id="KW-1133">Transmembrane helix</keyword>
<sequence length="140" mass="15895">MSEEGVDAAALRLNLAEAAFPWFLRVVAAYSLMFGMTYWVRLIGYYDGALWRFDTMPVEWQVASATLAVLFPFAGIGLWMTASWGPVIWFLCAVGEVTMFWGFPEIYGHRPMIVVAHALVAALYIGFRLAIYFSRRPARR</sequence>
<dbReference type="OrthoDB" id="7843623at2"/>
<feature type="transmembrane region" description="Helical" evidence="1">
    <location>
        <begin position="22"/>
        <end position="40"/>
    </location>
</feature>
<evidence type="ECO:0000313" key="3">
    <source>
        <dbReference type="Proteomes" id="UP000321389"/>
    </source>
</evidence>
<name>A0A5B8KZ95_9HYPH</name>
<accession>A0A5B8KZ95</accession>
<proteinExistence type="predicted"/>
<feature type="transmembrane region" description="Helical" evidence="1">
    <location>
        <begin position="87"/>
        <end position="107"/>
    </location>
</feature>
<feature type="transmembrane region" description="Helical" evidence="1">
    <location>
        <begin position="113"/>
        <end position="133"/>
    </location>
</feature>
<gene>
    <name evidence="2" type="ORF">FQ775_11355</name>
</gene>
<dbReference type="RefSeq" id="WP_146299574.1">
    <property type="nucleotide sequence ID" value="NZ_CP042301.2"/>
</dbReference>
<evidence type="ECO:0000313" key="2">
    <source>
        <dbReference type="EMBL" id="QDZ00929.1"/>
    </source>
</evidence>
<dbReference type="EMBL" id="CP042301">
    <property type="protein sequence ID" value="QDZ00929.1"/>
    <property type="molecule type" value="Genomic_DNA"/>
</dbReference>
<protein>
    <submittedName>
        <fullName evidence="2">Uncharacterized protein</fullName>
    </submittedName>
</protein>
<dbReference type="Pfam" id="PF19660">
    <property type="entry name" value="DUF6163"/>
    <property type="match status" value="1"/>
</dbReference>
<dbReference type="KEGG" id="niy:FQ775_11355"/>
<evidence type="ECO:0000256" key="1">
    <source>
        <dbReference type="SAM" id="Phobius"/>
    </source>
</evidence>
<dbReference type="AlphaFoldDB" id="A0A5B8KZ95"/>